<dbReference type="AlphaFoldDB" id="A0AAD4R216"/>
<accession>A0AAD4R216</accession>
<reference evidence="2" key="1">
    <citation type="submission" date="2022-01" db="EMBL/GenBank/DDBJ databases">
        <title>Genome Sequence Resource for Two Populations of Ditylenchus destructor, the Migratory Endoparasitic Phytonematode.</title>
        <authorList>
            <person name="Zhang H."/>
            <person name="Lin R."/>
            <person name="Xie B."/>
        </authorList>
    </citation>
    <scope>NUCLEOTIDE SEQUENCE</scope>
    <source>
        <strain evidence="2">BazhouSP</strain>
    </source>
</reference>
<dbReference type="Proteomes" id="UP001201812">
    <property type="component" value="Unassembled WGS sequence"/>
</dbReference>
<keyword evidence="3" id="KW-1185">Reference proteome</keyword>
<gene>
    <name evidence="2" type="ORF">DdX_06769</name>
</gene>
<proteinExistence type="predicted"/>
<evidence type="ECO:0000256" key="1">
    <source>
        <dbReference type="SAM" id="MobiDB-lite"/>
    </source>
</evidence>
<organism evidence="2 3">
    <name type="scientific">Ditylenchus destructor</name>
    <dbReference type="NCBI Taxonomy" id="166010"/>
    <lineage>
        <taxon>Eukaryota</taxon>
        <taxon>Metazoa</taxon>
        <taxon>Ecdysozoa</taxon>
        <taxon>Nematoda</taxon>
        <taxon>Chromadorea</taxon>
        <taxon>Rhabditida</taxon>
        <taxon>Tylenchina</taxon>
        <taxon>Tylenchomorpha</taxon>
        <taxon>Sphaerularioidea</taxon>
        <taxon>Anguinidae</taxon>
        <taxon>Anguininae</taxon>
        <taxon>Ditylenchus</taxon>
    </lineage>
</organism>
<comment type="caution">
    <text evidence="2">The sequence shown here is derived from an EMBL/GenBank/DDBJ whole genome shotgun (WGS) entry which is preliminary data.</text>
</comment>
<protein>
    <submittedName>
        <fullName evidence="2">Uncharacterized protein</fullName>
    </submittedName>
</protein>
<evidence type="ECO:0000313" key="3">
    <source>
        <dbReference type="Proteomes" id="UP001201812"/>
    </source>
</evidence>
<evidence type="ECO:0000313" key="2">
    <source>
        <dbReference type="EMBL" id="KAI1717044.1"/>
    </source>
</evidence>
<feature type="compositionally biased region" description="Basic and acidic residues" evidence="1">
    <location>
        <begin position="29"/>
        <end position="38"/>
    </location>
</feature>
<name>A0AAD4R216_9BILA</name>
<feature type="region of interest" description="Disordered" evidence="1">
    <location>
        <begin position="1"/>
        <end position="39"/>
    </location>
</feature>
<sequence length="311" mass="34208">MADDITDNMLQKPNEPHARPLSDTADSGDSEKRSEEKFSCPVYDSNGPCNDNKCPTPGFRCDVNDRCCPKTIGGAVQRCSIDKEQICPEGHVCLGQTTDNPQCHKLDLPLCSTFLQDGSCSKDRPCDSTAGYYCHKPITFPPKTEEHATFWQYYKGDEGVCCPIPQENLPAGMTLAGPELEPRRPGEPCIKEDYSGPSVNMLCPPAAYYYDDKNDWCCPNIKGGKPKGSCKFEKNGMRKCPGGQHCIGPGKDGRCYELDLGVCSDPKTQAGECKETSPSCPDNYACIGGMCCENALSEKLHKELFERRMPQ</sequence>
<dbReference type="EMBL" id="JAKKPZ010000009">
    <property type="protein sequence ID" value="KAI1717044.1"/>
    <property type="molecule type" value="Genomic_DNA"/>
</dbReference>